<protein>
    <submittedName>
        <fullName evidence="1">Uncharacterized protein</fullName>
    </submittedName>
</protein>
<evidence type="ECO:0000313" key="2">
    <source>
        <dbReference type="Proteomes" id="UP001228636"/>
    </source>
</evidence>
<comment type="caution">
    <text evidence="1">The sequence shown here is derived from an EMBL/GenBank/DDBJ whole genome shotgun (WGS) entry which is preliminary data.</text>
</comment>
<name>A0AAJ1QZQ1_9FLAO</name>
<accession>A0AAJ1QZQ1</accession>
<reference evidence="1 2" key="1">
    <citation type="journal article" date="2014" name="Int. J. Syst. Evol. Microbiol.">
        <title>Complete genome sequence of Corynebacterium casei LMG S-19264T (=DSM 44701T), isolated from a smear-ripened cheese.</title>
        <authorList>
            <consortium name="US DOE Joint Genome Institute (JGI-PGF)"/>
            <person name="Walter F."/>
            <person name="Albersmeier A."/>
            <person name="Kalinowski J."/>
            <person name="Ruckert C."/>
        </authorList>
    </citation>
    <scope>NUCLEOTIDE SEQUENCE [LARGE SCALE GENOMIC DNA]</scope>
    <source>
        <strain evidence="1 2">CECT 8670</strain>
    </source>
</reference>
<gene>
    <name evidence="1" type="ORF">QWY81_17860</name>
</gene>
<dbReference type="EMBL" id="JAUFQH010000022">
    <property type="protein sequence ID" value="MDN3621338.1"/>
    <property type="molecule type" value="Genomic_DNA"/>
</dbReference>
<dbReference type="RefSeq" id="WP_261972818.1">
    <property type="nucleotide sequence ID" value="NZ_CP103460.1"/>
</dbReference>
<evidence type="ECO:0000313" key="1">
    <source>
        <dbReference type="EMBL" id="MDN3621338.1"/>
    </source>
</evidence>
<organism evidence="1 2">
    <name type="scientific">Polaribacter sejongensis</name>
    <dbReference type="NCBI Taxonomy" id="985043"/>
    <lineage>
        <taxon>Bacteria</taxon>
        <taxon>Pseudomonadati</taxon>
        <taxon>Bacteroidota</taxon>
        <taxon>Flavobacteriia</taxon>
        <taxon>Flavobacteriales</taxon>
        <taxon>Flavobacteriaceae</taxon>
    </lineage>
</organism>
<dbReference type="AlphaFoldDB" id="A0AAJ1QZQ1"/>
<dbReference type="Proteomes" id="UP001228636">
    <property type="component" value="Unassembled WGS sequence"/>
</dbReference>
<sequence length="143" mass="16291">MAGKKDISNEDKKAIAYDLYMNTDLSQKEICGKVAITQATFTAWKKKHNWEIHKQASSITSQQIIRNLYKKGLELSNDPKATSDSQLKNAKAIELLSGNKASISNIINVFKEFTTFEFDRNPELAKQINKEMKVWVDHKINGE</sequence>
<proteinExistence type="predicted"/>